<dbReference type="InterPro" id="IPR027417">
    <property type="entry name" value="P-loop_NTPase"/>
</dbReference>
<keyword evidence="6" id="KW-1185">Reference proteome</keyword>
<keyword evidence="1" id="KW-0677">Repeat</keyword>
<dbReference type="Proteomes" id="UP001307849">
    <property type="component" value="Unassembled WGS sequence"/>
</dbReference>
<dbReference type="InterPro" id="IPR056884">
    <property type="entry name" value="NPHP3-like_N"/>
</dbReference>
<dbReference type="PROSITE" id="PS50837">
    <property type="entry name" value="NACHT"/>
    <property type="match status" value="1"/>
</dbReference>
<feature type="repeat" description="ANK" evidence="2">
    <location>
        <begin position="721"/>
        <end position="753"/>
    </location>
</feature>
<dbReference type="Pfam" id="PF12796">
    <property type="entry name" value="Ank_2"/>
    <property type="match status" value="2"/>
</dbReference>
<feature type="region of interest" description="Disordered" evidence="3">
    <location>
        <begin position="925"/>
        <end position="953"/>
    </location>
</feature>
<feature type="repeat" description="ANK" evidence="2">
    <location>
        <begin position="866"/>
        <end position="898"/>
    </location>
</feature>
<dbReference type="InterPro" id="IPR002110">
    <property type="entry name" value="Ankyrin_rpt"/>
</dbReference>
<comment type="caution">
    <text evidence="5">The sequence shown here is derived from an EMBL/GenBank/DDBJ whole genome shotgun (WGS) entry which is preliminary data.</text>
</comment>
<dbReference type="EMBL" id="JAVHJM010000006">
    <property type="protein sequence ID" value="KAK6513204.1"/>
    <property type="molecule type" value="Genomic_DNA"/>
</dbReference>
<evidence type="ECO:0000313" key="6">
    <source>
        <dbReference type="Proteomes" id="UP001307849"/>
    </source>
</evidence>
<evidence type="ECO:0000256" key="3">
    <source>
        <dbReference type="SAM" id="MobiDB-lite"/>
    </source>
</evidence>
<dbReference type="SMART" id="SM00248">
    <property type="entry name" value="ANK"/>
    <property type="match status" value="9"/>
</dbReference>
<gene>
    <name evidence="5" type="ORF">TWF506_009367</name>
</gene>
<protein>
    <recommendedName>
        <fullName evidence="4">NACHT domain-containing protein</fullName>
    </recommendedName>
</protein>
<dbReference type="PANTHER" id="PTHR10039:SF16">
    <property type="entry name" value="GPI INOSITOL-DEACYLASE"/>
    <property type="match status" value="1"/>
</dbReference>
<proteinExistence type="predicted"/>
<dbReference type="InterPro" id="IPR007111">
    <property type="entry name" value="NACHT_NTPase"/>
</dbReference>
<keyword evidence="2" id="KW-0040">ANK repeat</keyword>
<evidence type="ECO:0000256" key="2">
    <source>
        <dbReference type="PROSITE-ProRule" id="PRU00023"/>
    </source>
</evidence>
<name>A0AAN8PEQ4_9PEZI</name>
<sequence length="1358" mass="153146">MERAPNCEFNSGTNAINEGLQFVSNSGTIQQYQQYEIHNKNTYNSVTYNSTTVYKNANNDRDLDANLRRHMELHDGRVHQTNVSNNSSSFGPGPCDWILERDFYMKWDADDAKTSVLWIQGQVGWGKSTVMSRIVDDLDERSVRGKLQLLYFYLSAINEKLRGQGALIRSFMAQIMKRDPSMDQFPGSSLGLEELKNQKLNDLELKSYLFNYLRNMTGGPVYIIVDALDEINYADLNLLLEMLIEESELSPQNRSCFKILLSSRDDVGIQIIQSLPSVKNGRTKLQHFKIQATDTANDIESFIRRELTSICRSGSSIQDLEWRNHVVETLTKYANGTFLWVHYQMEAIRNLARKSTSLIDDHIKTLAIAGEGSLDGIDRFYEQVMDRFAADSCPKIERKTVRKVFALLIYSPGPIPVPTLLDALDKDIKKDDPTDIAITCKHLVTVDEGLEFFRWTHYSVYEYLKTAKIKEGKVSPPPHHIVAFEGATDEAIVADICLSYLCRDRFTSLKRKYIHCSRYGDSRLKELISENTFLEFACTQWAYHSRLSIAQRPNELTTTDKNIENSLITLCEQKNQLVIQLAFQVFLISRSAYVVDSVHLTHILSHFHLFHFFEKLNVISLSEVDIQAGNGFTSLHWAIDSSNSSLSDGKPSALGSRTIVDHEEGILQTLEKLITIYKADINIQDSEGRTPLYHAAQQGYLRVVERLLSVTGILINRKSKSLGTPLIVASYKGHAEVVDMLIKKKADLKSKGELGTALHVAASRGCKECVSIILKHKGDNAKSLDISLLGVGTPLHQAAYYGHPEIVEKLLEKKFRVNVISPHYGSPLQAAANACYKGDYRAEPYFEKVFDILLKNKADVNARGGLFQTALNAVVHNGHLRLADMLLKNGADANIRGPSGSTALQIAQEEGYTDIVALLNTSTPPDVATTKETRKPFRTRGKSRNPRAQKEELKQGSLVESFISVPLWMFMNALKADDENRMEIFITAYMSIVKRNIKANQIGSLEMLAKTGERVFKDILIFTVRKYNSQDSKLDPQRLDTKKNRTLSRKLAQLIIDFFTRIFNKERETRQIKHILATDASRPEIVAAQPNTKDFPFYSQDPAFKALNRLTSIAVSILGDAINCNNEKAVNLLSTTWTRALLEVDCKEEIGYEMLKDLVDSRAKELMLAVQKGEKEQAKSIVKVAIELLATAIEGGEDYKHLLCNLARIWALAMGDIYILGETEFKRQDYLGTLLQTFIEAIRKTLDDNDGKGFERLAEVILAIFVHLIAEPSLGQVFDKVAKILLEIWDEIKAVQGELVRQAFGGGMETLIELLRSAVNLGRRNIFELAKEQQSGIVDKLEVIFAKYVNGELISILQ</sequence>
<accession>A0AAN8PEQ4</accession>
<evidence type="ECO:0000259" key="4">
    <source>
        <dbReference type="PROSITE" id="PS50837"/>
    </source>
</evidence>
<dbReference type="Pfam" id="PF24883">
    <property type="entry name" value="NPHP3_N"/>
    <property type="match status" value="1"/>
</dbReference>
<feature type="compositionally biased region" description="Basic residues" evidence="3">
    <location>
        <begin position="936"/>
        <end position="947"/>
    </location>
</feature>
<dbReference type="SUPFAM" id="SSF52540">
    <property type="entry name" value="P-loop containing nucleoside triphosphate hydrolases"/>
    <property type="match status" value="1"/>
</dbReference>
<organism evidence="5 6">
    <name type="scientific">Arthrobotrys conoides</name>
    <dbReference type="NCBI Taxonomy" id="74498"/>
    <lineage>
        <taxon>Eukaryota</taxon>
        <taxon>Fungi</taxon>
        <taxon>Dikarya</taxon>
        <taxon>Ascomycota</taxon>
        <taxon>Pezizomycotina</taxon>
        <taxon>Orbiliomycetes</taxon>
        <taxon>Orbiliales</taxon>
        <taxon>Orbiliaceae</taxon>
        <taxon>Arthrobotrys</taxon>
    </lineage>
</organism>
<evidence type="ECO:0000313" key="5">
    <source>
        <dbReference type="EMBL" id="KAK6513204.1"/>
    </source>
</evidence>
<dbReference type="Gene3D" id="1.25.40.20">
    <property type="entry name" value="Ankyrin repeat-containing domain"/>
    <property type="match status" value="2"/>
</dbReference>
<dbReference type="Gene3D" id="3.40.50.300">
    <property type="entry name" value="P-loop containing nucleotide triphosphate hydrolases"/>
    <property type="match status" value="1"/>
</dbReference>
<feature type="repeat" description="ANK" evidence="2">
    <location>
        <begin position="687"/>
        <end position="709"/>
    </location>
</feature>
<dbReference type="InterPro" id="IPR036770">
    <property type="entry name" value="Ankyrin_rpt-contain_sf"/>
</dbReference>
<dbReference type="PROSITE" id="PS50088">
    <property type="entry name" value="ANK_REPEAT"/>
    <property type="match status" value="4"/>
</dbReference>
<dbReference type="Pfam" id="PF13857">
    <property type="entry name" value="Ank_5"/>
    <property type="match status" value="1"/>
</dbReference>
<dbReference type="PRINTS" id="PR01415">
    <property type="entry name" value="ANKYRIN"/>
</dbReference>
<feature type="repeat" description="ANK" evidence="2">
    <location>
        <begin position="793"/>
        <end position="822"/>
    </location>
</feature>
<dbReference type="SUPFAM" id="SSF48403">
    <property type="entry name" value="Ankyrin repeat"/>
    <property type="match status" value="1"/>
</dbReference>
<feature type="domain" description="NACHT" evidence="4">
    <location>
        <begin position="115"/>
        <end position="266"/>
    </location>
</feature>
<dbReference type="PANTHER" id="PTHR10039">
    <property type="entry name" value="AMELOGENIN"/>
    <property type="match status" value="1"/>
</dbReference>
<dbReference type="PROSITE" id="PS50297">
    <property type="entry name" value="ANK_REP_REGION"/>
    <property type="match status" value="2"/>
</dbReference>
<reference evidence="5 6" key="1">
    <citation type="submission" date="2019-10" db="EMBL/GenBank/DDBJ databases">
        <authorList>
            <person name="Palmer J.M."/>
        </authorList>
    </citation>
    <scope>NUCLEOTIDE SEQUENCE [LARGE SCALE GENOMIC DNA]</scope>
    <source>
        <strain evidence="5 6">TWF506</strain>
    </source>
</reference>
<evidence type="ECO:0000256" key="1">
    <source>
        <dbReference type="ARBA" id="ARBA00022737"/>
    </source>
</evidence>